<evidence type="ECO:0000313" key="3">
    <source>
        <dbReference type="Proteomes" id="UP000747110"/>
    </source>
</evidence>
<dbReference type="EMBL" id="BNCP01000001">
    <property type="protein sequence ID" value="GIL69373.1"/>
    <property type="molecule type" value="Genomic_DNA"/>
</dbReference>
<feature type="region of interest" description="Disordered" evidence="1">
    <location>
        <begin position="181"/>
        <end position="237"/>
    </location>
</feature>
<feature type="compositionally biased region" description="Basic and acidic residues" evidence="1">
    <location>
        <begin position="15"/>
        <end position="26"/>
    </location>
</feature>
<comment type="caution">
    <text evidence="2">The sequence shown here is derived from an EMBL/GenBank/DDBJ whole genome shotgun (WGS) entry which is preliminary data.</text>
</comment>
<sequence>MPTAKESITPSHRCNPRDQGHRDTKLGSRSTNNAIPPYKEKVFSGCNNNTSLDLRRAHHATRELDLDGVDVLADAAHVLVHTHAASIDLLGVHTVSRVKVLHLAIWEDAVESWGQLELGAQLGRQSKALLLLRELKQVRTLAHDSSSASRHLKDLLLLRLPGNDVELLLLRLAKQTASAATEDGAGSVGVQRRRSPDRLLSNRSGSCSPLSANHHAATSRPSGNEDPRGRDAGGHRRLGAHHDGHLYCCKWQV</sequence>
<organism evidence="2 3">
    <name type="scientific">Volvox reticuliferus</name>
    <dbReference type="NCBI Taxonomy" id="1737510"/>
    <lineage>
        <taxon>Eukaryota</taxon>
        <taxon>Viridiplantae</taxon>
        <taxon>Chlorophyta</taxon>
        <taxon>core chlorophytes</taxon>
        <taxon>Chlorophyceae</taxon>
        <taxon>CS clade</taxon>
        <taxon>Chlamydomonadales</taxon>
        <taxon>Volvocaceae</taxon>
        <taxon>Volvox</taxon>
    </lineage>
</organism>
<dbReference type="AlphaFoldDB" id="A0A8J4BTX2"/>
<evidence type="ECO:0000313" key="2">
    <source>
        <dbReference type="EMBL" id="GIL69373.1"/>
    </source>
</evidence>
<feature type="compositionally biased region" description="Polar residues" evidence="1">
    <location>
        <begin position="1"/>
        <end position="12"/>
    </location>
</feature>
<dbReference type="Proteomes" id="UP000747110">
    <property type="component" value="Unassembled WGS sequence"/>
</dbReference>
<name>A0A8J4BTX2_9CHLO</name>
<feature type="compositionally biased region" description="Polar residues" evidence="1">
    <location>
        <begin position="201"/>
        <end position="211"/>
    </location>
</feature>
<feature type="compositionally biased region" description="Basic and acidic residues" evidence="1">
    <location>
        <begin position="223"/>
        <end position="237"/>
    </location>
</feature>
<reference evidence="2" key="1">
    <citation type="journal article" date="2021" name="Proc. Natl. Acad. Sci. U.S.A.">
        <title>Three genomes in the algal genus Volvox reveal the fate of a haploid sex-determining region after a transition to homothallism.</title>
        <authorList>
            <person name="Yamamoto K."/>
            <person name="Hamaji T."/>
            <person name="Kawai-Toyooka H."/>
            <person name="Matsuzaki R."/>
            <person name="Takahashi F."/>
            <person name="Nishimura Y."/>
            <person name="Kawachi M."/>
            <person name="Noguchi H."/>
            <person name="Minakuchi Y."/>
            <person name="Umen J.G."/>
            <person name="Toyoda A."/>
            <person name="Nozaki H."/>
        </authorList>
    </citation>
    <scope>NUCLEOTIDE SEQUENCE</scope>
    <source>
        <strain evidence="2">NIES-3786</strain>
    </source>
</reference>
<feature type="region of interest" description="Disordered" evidence="1">
    <location>
        <begin position="1"/>
        <end position="39"/>
    </location>
</feature>
<keyword evidence="3" id="KW-1185">Reference proteome</keyword>
<evidence type="ECO:0000256" key="1">
    <source>
        <dbReference type="SAM" id="MobiDB-lite"/>
    </source>
</evidence>
<proteinExistence type="predicted"/>
<accession>A0A8J4BTX2</accession>
<gene>
    <name evidence="2" type="ORF">Vretifemale_338</name>
</gene>
<protein>
    <submittedName>
        <fullName evidence="2">Uncharacterized protein</fullName>
    </submittedName>
</protein>